<keyword evidence="3" id="KW-1185">Reference proteome</keyword>
<dbReference type="KEGG" id="saqi:AXG55_02945"/>
<dbReference type="RefSeq" id="WP_148696640.1">
    <property type="nucleotide sequence ID" value="NZ_CP017834.1"/>
</dbReference>
<dbReference type="SUPFAM" id="SSF56601">
    <property type="entry name" value="beta-lactamase/transpeptidase-like"/>
    <property type="match status" value="1"/>
</dbReference>
<reference evidence="2 3" key="1">
    <citation type="submission" date="2016-10" db="EMBL/GenBank/DDBJ databases">
        <title>Silvanigrella aquatica sp. nov., isolated from a freshwater lake located in the Black Forest, Germany, description of Silvanigrellaceae fam. nov., Silvanigrellales ord. nov., reclassification of the order Bdellovibrionales in the class Oligoflexia, reclassification of the families Bacteriovoracaceae and Halobacteriovoraceae in the new order Bacteriovoracales ord. nov., and reclassification of the family Pseudobacteriovoracaceae in the order Oligoflexiales.</title>
        <authorList>
            <person name="Hahn M.W."/>
            <person name="Schmidt J."/>
            <person name="Koll U."/>
            <person name="Rohde M."/>
            <person name="Verbag S."/>
            <person name="Pitt A."/>
            <person name="Nakai R."/>
            <person name="Naganuma T."/>
            <person name="Lang E."/>
        </authorList>
    </citation>
    <scope>NUCLEOTIDE SEQUENCE [LARGE SCALE GENOMIC DNA]</scope>
    <source>
        <strain evidence="2 3">MWH-Nonnen-W8red</strain>
    </source>
</reference>
<dbReference type="AlphaFoldDB" id="A0A1L4CYA4"/>
<evidence type="ECO:0000313" key="2">
    <source>
        <dbReference type="EMBL" id="APJ02928.1"/>
    </source>
</evidence>
<sequence length="366" mass="41832">MQKEFIDFIQQHSFETGITGASFTIQCPTYHNGKEITYNAGHQSKNGKPVTNKSLYQIGSLSKSFLVVVVLQLEEEGLLNLEDKVAQFFPHDFKKWQDISIKKLLNMTSKIPSFTDGNDSDVILELIADPILNYSSQDILNLVKDKELNNLNWEYSNTNYVLAGKIIEKVTGNKLSTEIQSRILIPLHLKSTYYIKSIPKIDIMFHDLENLMSGYFYELEGSEKKFNGLDIINLSMSRLKAAGSLISNSSDINFFIRTLFESKNFLSRKQQKKLITMIDQATGDELKSTSIPENSLAYGLGIEAKHHPKFKTLVYGHTGGTFGFQSAMWYIPDKKLSYYFALNTSHEEAYNKLELLVEEYIVQRFF</sequence>
<dbReference type="InterPro" id="IPR001466">
    <property type="entry name" value="Beta-lactam-related"/>
</dbReference>
<dbReference type="PANTHER" id="PTHR46825">
    <property type="entry name" value="D-ALANYL-D-ALANINE-CARBOXYPEPTIDASE/ENDOPEPTIDASE AMPH"/>
    <property type="match status" value="1"/>
</dbReference>
<dbReference type="STRING" id="1915309.AXG55_02945"/>
<name>A0A1L4CYA4_9BACT</name>
<dbReference type="EMBL" id="CP017834">
    <property type="protein sequence ID" value="APJ02928.1"/>
    <property type="molecule type" value="Genomic_DNA"/>
</dbReference>
<dbReference type="PANTHER" id="PTHR46825:SF7">
    <property type="entry name" value="D-ALANYL-D-ALANINE CARBOXYPEPTIDASE"/>
    <property type="match status" value="1"/>
</dbReference>
<dbReference type="Proteomes" id="UP000184731">
    <property type="component" value="Chromosome"/>
</dbReference>
<dbReference type="InterPro" id="IPR050491">
    <property type="entry name" value="AmpC-like"/>
</dbReference>
<protein>
    <recommendedName>
        <fullName evidence="1">Beta-lactamase-related domain-containing protein</fullName>
    </recommendedName>
</protein>
<dbReference type="Gene3D" id="3.40.710.10">
    <property type="entry name" value="DD-peptidase/beta-lactamase superfamily"/>
    <property type="match status" value="1"/>
</dbReference>
<dbReference type="OrthoDB" id="5288296at2"/>
<dbReference type="Pfam" id="PF00144">
    <property type="entry name" value="Beta-lactamase"/>
    <property type="match status" value="1"/>
</dbReference>
<evidence type="ECO:0000313" key="3">
    <source>
        <dbReference type="Proteomes" id="UP000184731"/>
    </source>
</evidence>
<proteinExistence type="predicted"/>
<organism evidence="2 3">
    <name type="scientific">Silvanigrella aquatica</name>
    <dbReference type="NCBI Taxonomy" id="1915309"/>
    <lineage>
        <taxon>Bacteria</taxon>
        <taxon>Pseudomonadati</taxon>
        <taxon>Bdellovibrionota</taxon>
        <taxon>Oligoflexia</taxon>
        <taxon>Silvanigrellales</taxon>
        <taxon>Silvanigrellaceae</taxon>
        <taxon>Silvanigrella</taxon>
    </lineage>
</organism>
<dbReference type="InterPro" id="IPR012338">
    <property type="entry name" value="Beta-lactam/transpept-like"/>
</dbReference>
<gene>
    <name evidence="2" type="ORF">AXG55_02945</name>
</gene>
<evidence type="ECO:0000259" key="1">
    <source>
        <dbReference type="Pfam" id="PF00144"/>
    </source>
</evidence>
<feature type="domain" description="Beta-lactamase-related" evidence="1">
    <location>
        <begin position="7"/>
        <end position="350"/>
    </location>
</feature>
<accession>A0A1L4CYA4</accession>